<dbReference type="PANTHER" id="PTHR37984:SF13">
    <property type="entry name" value="RIBONUCLEASE H"/>
    <property type="match status" value="1"/>
</dbReference>
<dbReference type="GO" id="GO:0071897">
    <property type="term" value="P:DNA biosynthetic process"/>
    <property type="evidence" value="ECO:0007669"/>
    <property type="project" value="UniProtKB-ARBA"/>
</dbReference>
<dbReference type="AlphaFoldDB" id="V5I8X4"/>
<gene>
    <name evidence="3" type="primary">YRD6</name>
</gene>
<reference evidence="3" key="1">
    <citation type="submission" date="2013-07" db="EMBL/GenBank/DDBJ databases">
        <title>Midgut Transcriptome Profiling of Anoplphora glabripennis, a Lignocellulose Degrading, Wood-Boring Cerambycid.</title>
        <authorList>
            <person name="Scully E.D."/>
            <person name="Hoover K."/>
            <person name="Carlson J.E."/>
            <person name="Tien M."/>
            <person name="Geib S.M."/>
        </authorList>
    </citation>
    <scope>NUCLEOTIDE SEQUENCE</scope>
</reference>
<dbReference type="Gene3D" id="4.10.60.10">
    <property type="entry name" value="Zinc finger, CCHC-type"/>
    <property type="match status" value="1"/>
</dbReference>
<dbReference type="PROSITE" id="PS50158">
    <property type="entry name" value="ZF_CCHC"/>
    <property type="match status" value="1"/>
</dbReference>
<name>V5I8X4_ANOGL</name>
<keyword evidence="1" id="KW-0862">Zinc</keyword>
<evidence type="ECO:0000259" key="2">
    <source>
        <dbReference type="PROSITE" id="PS50158"/>
    </source>
</evidence>
<feature type="domain" description="CCHC-type" evidence="2">
    <location>
        <begin position="233"/>
        <end position="248"/>
    </location>
</feature>
<proteinExistence type="predicted"/>
<dbReference type="SUPFAM" id="SSF50630">
    <property type="entry name" value="Acid proteases"/>
    <property type="match status" value="1"/>
</dbReference>
<dbReference type="InterPro" id="IPR001878">
    <property type="entry name" value="Znf_CCHC"/>
</dbReference>
<evidence type="ECO:0000256" key="1">
    <source>
        <dbReference type="PROSITE-ProRule" id="PRU00047"/>
    </source>
</evidence>
<dbReference type="SMART" id="SM00343">
    <property type="entry name" value="ZnF_C2HC"/>
    <property type="match status" value="1"/>
</dbReference>
<dbReference type="GO" id="GO:0008270">
    <property type="term" value="F:zinc ion binding"/>
    <property type="evidence" value="ECO:0007669"/>
    <property type="project" value="UniProtKB-KW"/>
</dbReference>
<organism evidence="3">
    <name type="scientific">Anoplophora glabripennis</name>
    <name type="common">Asian longhorn beetle</name>
    <name type="synonym">Anoplophora nobilis</name>
    <dbReference type="NCBI Taxonomy" id="217634"/>
    <lineage>
        <taxon>Eukaryota</taxon>
        <taxon>Metazoa</taxon>
        <taxon>Ecdysozoa</taxon>
        <taxon>Arthropoda</taxon>
        <taxon>Hexapoda</taxon>
        <taxon>Insecta</taxon>
        <taxon>Pterygota</taxon>
        <taxon>Neoptera</taxon>
        <taxon>Endopterygota</taxon>
        <taxon>Coleoptera</taxon>
        <taxon>Polyphaga</taxon>
        <taxon>Cucujiformia</taxon>
        <taxon>Chrysomeloidea</taxon>
        <taxon>Cerambycidae</taxon>
        <taxon>Lamiinae</taxon>
        <taxon>Lamiini</taxon>
        <taxon>Anoplophora</taxon>
    </lineage>
</organism>
<dbReference type="InterPro" id="IPR043502">
    <property type="entry name" value="DNA/RNA_pol_sf"/>
</dbReference>
<keyword evidence="1" id="KW-0863">Zinc-finger</keyword>
<evidence type="ECO:0000313" key="3">
    <source>
        <dbReference type="EMBL" id="JAB64536.1"/>
    </source>
</evidence>
<accession>V5I8X4</accession>
<sequence>MAMIGSIEKFNPKESDITSYLERLEQLFICNAVEADKKVAMLLTLLGGEAYNVLKDLLAPDLPSTRTYVELKKVLSDHYSPKRLIIAERYKFYNAIQEGNEDIKMFVAKLKNLSQYCSFGQFLSECLRDRLVCGVRSYAIKRKLLSEDNLTFESAYKTALAMELAEGQIKSMGGENNVLSVAEELDKLFVKKKVFKNESKSSQSKEGGTQWRPCFRCLRKHDPNNCPAKGWECFKCKKKGHTSRVCKSPNVNAVEEVEGEESSQDDSLVLGFLSVLGSMKEDAEKAVLDLEGRKICFEIDTGACRTVMHIDDFNKYLSNLTLYNVKYDLRVLTGQEVSIIGETDVVVNHNKVLLSLPLVVLKSKYKFAPLIGRNWLKSLSPNWRGHINFSKKTESNDIQQVSQWQSEQVGRDVSCEKSIQKKKIESLVQKEEQVVAQLTLNIKNDFKSVFLDQPESYINKFKIELKLKEGAQPIFVRAYDMPYALKDKVEIELIKMVNSGILRKENFSNWASPMWLFQKRIQASYAFVWILKKH</sequence>
<dbReference type="EMBL" id="GALX01003930">
    <property type="protein sequence ID" value="JAB64536.1"/>
    <property type="molecule type" value="Transcribed_RNA"/>
</dbReference>
<dbReference type="Gene3D" id="2.40.70.10">
    <property type="entry name" value="Acid Proteases"/>
    <property type="match status" value="1"/>
</dbReference>
<keyword evidence="1" id="KW-0479">Metal-binding</keyword>
<dbReference type="GO" id="GO:0003676">
    <property type="term" value="F:nucleic acid binding"/>
    <property type="evidence" value="ECO:0007669"/>
    <property type="project" value="InterPro"/>
</dbReference>
<dbReference type="InterPro" id="IPR021109">
    <property type="entry name" value="Peptidase_aspartic_dom_sf"/>
</dbReference>
<dbReference type="SUPFAM" id="SSF56672">
    <property type="entry name" value="DNA/RNA polymerases"/>
    <property type="match status" value="1"/>
</dbReference>
<dbReference type="Gene3D" id="3.10.10.10">
    <property type="entry name" value="HIV Type 1 Reverse Transcriptase, subunit A, domain 1"/>
    <property type="match status" value="1"/>
</dbReference>
<dbReference type="PANTHER" id="PTHR37984">
    <property type="entry name" value="PROTEIN CBG26694"/>
    <property type="match status" value="1"/>
</dbReference>
<protein>
    <recommendedName>
        <fullName evidence="2">CCHC-type domain-containing protein</fullName>
    </recommendedName>
</protein>
<dbReference type="InterPro" id="IPR050951">
    <property type="entry name" value="Retrovirus_Pol_polyprotein"/>
</dbReference>